<feature type="transmembrane region" description="Helical" evidence="11">
    <location>
        <begin position="317"/>
        <end position="336"/>
    </location>
</feature>
<evidence type="ECO:0000256" key="4">
    <source>
        <dbReference type="ARBA" id="ARBA00022729"/>
    </source>
</evidence>
<dbReference type="InterPro" id="IPR036465">
    <property type="entry name" value="vWFA_dom_sf"/>
</dbReference>
<evidence type="ECO:0000256" key="3">
    <source>
        <dbReference type="ARBA" id="ARBA00022692"/>
    </source>
</evidence>
<dbReference type="PROSITE" id="PS00243">
    <property type="entry name" value="I_EGF_1"/>
    <property type="match status" value="1"/>
</dbReference>
<gene>
    <name evidence="13" type="ORF">GWI33_002144</name>
</gene>
<evidence type="ECO:0000256" key="2">
    <source>
        <dbReference type="ARBA" id="ARBA00007449"/>
    </source>
</evidence>
<sequence>MEIEETIIPTGSVIQKIGYGLGHVFNDLCAAIWFSYMLFYLHVVINLSSTTAGTLLMLGQLIDAIATPAAGWAIDFSGHKRIWHFGGTVAVTSGFALIFSYIPGDNTTAELLQYIFAITLFQIGWAVVQIAHLSIIPDISRNHNHSSDLTAIRYTASVCCSITVYIVTLILLQTNENTKIGPQDFYKFKEIALVIVCIGLISSLLFYCGLLGTCESDYEIIREVYSDGNLRSENRNQHFLKQSTIYLVALMYMASRLFTTLNLIYIPLYLDERGKAIGREDQVRQTIATIPLVCYISSFLTSLFLKFRCTFCTDKVVYLTGSIVGLLASICLGLDLSSKADVELYFIAILLETILYRGINFNNEHKTSYSISGSSTMVASLCFTANFVKTNGYGGGSVYSVVTFTDKLFSGATVLLVQHLQCIPKNLCPNYYAHVLTYICGIVSVLGFASLLVLEGQLRRNGKRRLQLPECCRILRSTMKPHILIFAFSIINLLRFSYCSNCTIVNSLICRKQTNCLDCIRVHSCCNWCYKASSNGYSCDLKDALSNCEYMEENQKTVIISNVTLKKQISPQSYKVVLRKDETLKLTVTYQAERDYPLELYYLTDLSYSMRDYVETLKSLGDKLRTSLSSLTKNYKLAYGSFLDKPGMPFTLTDPDNFKNPCNTEKLTCDSTYLFKHTLNFTRDANEFFKAVTDSRISANLDDLDGALEAIQQVLLCDETLGWTKESRKLIVLSTDSLLHSAGDGILVGATKFNPGKCLIDQFGEHIDPLTYDYPSIAEIRSLLRKYKVNLIVAVQEKEHFYQSLKNSTLQKEMYVGRLKNASDILQLVTDGFQQFIRQVEFSTDTSDIPELDVKFFSDCNEGSVTETTYCQNIDAYQKIDFNVELTLKEWVSDSRNRKIIIREKNINEDVTIDIAFPDKCSCINLDAALQNLNCNNGIASCGKCVCNKGWKGDRCNEECLDSVAGCIERGTTNFCSGKGDCVCGKCECSEPYEGTYCEYECPTDDYGRKCGDRGTCINGTCTCNLDYSGYACTCHESTDRCKFGSDVICQRNGVCECNTCNCYTGYSGTYCERENNKNTFCDDIQDSVLSASGNVTMATVGTISNVTLILKSDSTKECLPDQSCIYIKQLNAEKCYVKYCYEISNNNNIIINTQPKNNMECSITTQAMSSYLAIAIFSAIVAVGIAYIILKKWRIYKLDQAEYLKYEEMRLIERQEENPLYNSPYRKYSVPK</sequence>
<feature type="transmembrane region" description="Helical" evidence="11">
    <location>
        <begin position="191"/>
        <end position="212"/>
    </location>
</feature>
<comment type="similarity">
    <text evidence="2 10">Belongs to the integrin beta chain family.</text>
</comment>
<dbReference type="Proteomes" id="UP000625711">
    <property type="component" value="Unassembled WGS sequence"/>
</dbReference>
<keyword evidence="11" id="KW-1133">Transmembrane helix</keyword>
<dbReference type="EMBL" id="JAACXV010000160">
    <property type="protein sequence ID" value="KAF7282674.1"/>
    <property type="molecule type" value="Genomic_DNA"/>
</dbReference>
<evidence type="ECO:0000256" key="1">
    <source>
        <dbReference type="ARBA" id="ARBA00004479"/>
    </source>
</evidence>
<feature type="transmembrane region" description="Helical" evidence="11">
    <location>
        <begin position="82"/>
        <end position="102"/>
    </location>
</feature>
<dbReference type="Gene3D" id="3.40.50.410">
    <property type="entry name" value="von Willebrand factor, type A domain"/>
    <property type="match status" value="1"/>
</dbReference>
<dbReference type="Gene3D" id="1.20.1250.20">
    <property type="entry name" value="MFS general substrate transporter like domains"/>
    <property type="match status" value="1"/>
</dbReference>
<keyword evidence="6 10" id="KW-0401">Integrin</keyword>
<feature type="transmembrane region" description="Helical" evidence="11">
    <location>
        <begin position="24"/>
        <end position="45"/>
    </location>
</feature>
<dbReference type="GO" id="GO:0009986">
    <property type="term" value="C:cell surface"/>
    <property type="evidence" value="ECO:0007669"/>
    <property type="project" value="TreeGrafter"/>
</dbReference>
<dbReference type="Pfam" id="PF00362">
    <property type="entry name" value="Integrin_beta"/>
    <property type="match status" value="1"/>
</dbReference>
<dbReference type="InterPro" id="IPR015812">
    <property type="entry name" value="Integrin_bsu"/>
</dbReference>
<feature type="transmembrane region" description="Helical" evidence="11">
    <location>
        <begin position="342"/>
        <end position="359"/>
    </location>
</feature>
<feature type="transmembrane region" description="Helical" evidence="11">
    <location>
        <begin position="1169"/>
        <end position="1191"/>
    </location>
</feature>
<keyword evidence="3 10" id="KW-0812">Transmembrane</keyword>
<dbReference type="PANTHER" id="PTHR10082:SF60">
    <property type="entry name" value="INTEGRIN BETA-PS"/>
    <property type="match status" value="1"/>
</dbReference>
<dbReference type="Gene3D" id="2.10.25.10">
    <property type="entry name" value="Laminin"/>
    <property type="match status" value="2"/>
</dbReference>
<dbReference type="SMART" id="SM00187">
    <property type="entry name" value="INB"/>
    <property type="match status" value="1"/>
</dbReference>
<protein>
    <recommendedName>
        <fullName evidence="10">Integrin beta</fullName>
    </recommendedName>
</protein>
<evidence type="ECO:0000256" key="7">
    <source>
        <dbReference type="ARBA" id="ARBA00023136"/>
    </source>
</evidence>
<dbReference type="Gene3D" id="1.20.5.100">
    <property type="entry name" value="Cytochrome c1, transmembrane anchor, C-terminal"/>
    <property type="match status" value="1"/>
</dbReference>
<keyword evidence="10" id="KW-0130">Cell adhesion</keyword>
<dbReference type="Gene3D" id="2.60.40.1510">
    <property type="entry name" value="ntegrin, alpha v. Chain A, domain 3"/>
    <property type="match status" value="1"/>
</dbReference>
<feature type="transmembrane region" description="Helical" evidence="11">
    <location>
        <begin position="435"/>
        <end position="454"/>
    </location>
</feature>
<dbReference type="OrthoDB" id="1730117at2759"/>
<evidence type="ECO:0000259" key="12">
    <source>
        <dbReference type="SMART" id="SM00187"/>
    </source>
</evidence>
<evidence type="ECO:0000256" key="9">
    <source>
        <dbReference type="ARBA" id="ARBA00023180"/>
    </source>
</evidence>
<dbReference type="GO" id="GO:0005178">
    <property type="term" value="F:integrin binding"/>
    <property type="evidence" value="ECO:0007669"/>
    <property type="project" value="TreeGrafter"/>
</dbReference>
<dbReference type="Pfam" id="PF13347">
    <property type="entry name" value="MFS_2"/>
    <property type="match status" value="1"/>
</dbReference>
<dbReference type="AlphaFoldDB" id="A0A834MLG5"/>
<dbReference type="GO" id="GO:0033627">
    <property type="term" value="P:cell adhesion mediated by integrin"/>
    <property type="evidence" value="ECO:0007669"/>
    <property type="project" value="TreeGrafter"/>
</dbReference>
<keyword evidence="4" id="KW-0732">Signal</keyword>
<dbReference type="SUPFAM" id="SSF103473">
    <property type="entry name" value="MFS general substrate transporter"/>
    <property type="match status" value="1"/>
</dbReference>
<proteinExistence type="inferred from homology"/>
<dbReference type="InterPro" id="IPR002369">
    <property type="entry name" value="Integrin_bsu_VWA"/>
</dbReference>
<feature type="transmembrane region" description="Helical" evidence="11">
    <location>
        <begin position="114"/>
        <end position="139"/>
    </location>
</feature>
<dbReference type="GO" id="GO:0007229">
    <property type="term" value="P:integrin-mediated signaling pathway"/>
    <property type="evidence" value="ECO:0007669"/>
    <property type="project" value="UniProtKB-KW"/>
</dbReference>
<feature type="transmembrane region" description="Helical" evidence="11">
    <location>
        <begin position="151"/>
        <end position="171"/>
    </location>
</feature>
<evidence type="ECO:0000313" key="14">
    <source>
        <dbReference type="Proteomes" id="UP000625711"/>
    </source>
</evidence>
<keyword evidence="14" id="KW-1185">Reference proteome</keyword>
<dbReference type="InterPro" id="IPR036259">
    <property type="entry name" value="MFS_trans_sf"/>
</dbReference>
<dbReference type="GO" id="GO:0005925">
    <property type="term" value="C:focal adhesion"/>
    <property type="evidence" value="ECO:0007669"/>
    <property type="project" value="TreeGrafter"/>
</dbReference>
<keyword evidence="7 11" id="KW-0472">Membrane</keyword>
<dbReference type="GO" id="GO:0098609">
    <property type="term" value="P:cell-cell adhesion"/>
    <property type="evidence" value="ECO:0007669"/>
    <property type="project" value="TreeGrafter"/>
</dbReference>
<keyword evidence="8" id="KW-1015">Disulfide bond</keyword>
<feature type="transmembrane region" description="Helical" evidence="11">
    <location>
        <begin position="483"/>
        <end position="509"/>
    </location>
</feature>
<feature type="transmembrane region" description="Helical" evidence="11">
    <location>
        <begin position="286"/>
        <end position="305"/>
    </location>
</feature>
<organism evidence="13 14">
    <name type="scientific">Rhynchophorus ferrugineus</name>
    <name type="common">Red palm weevil</name>
    <name type="synonym">Curculio ferrugineus</name>
    <dbReference type="NCBI Taxonomy" id="354439"/>
    <lineage>
        <taxon>Eukaryota</taxon>
        <taxon>Metazoa</taxon>
        <taxon>Ecdysozoa</taxon>
        <taxon>Arthropoda</taxon>
        <taxon>Hexapoda</taxon>
        <taxon>Insecta</taxon>
        <taxon>Pterygota</taxon>
        <taxon>Neoptera</taxon>
        <taxon>Endopterygota</taxon>
        <taxon>Coleoptera</taxon>
        <taxon>Polyphaga</taxon>
        <taxon>Cucujiformia</taxon>
        <taxon>Curculionidae</taxon>
        <taxon>Dryophthorinae</taxon>
        <taxon>Rhynchophorus</taxon>
    </lineage>
</organism>
<feature type="transmembrane region" description="Helical" evidence="11">
    <location>
        <begin position="51"/>
        <end position="70"/>
    </location>
</feature>
<dbReference type="SUPFAM" id="SSF53300">
    <property type="entry name" value="vWA-like"/>
    <property type="match status" value="1"/>
</dbReference>
<feature type="domain" description="Integrin beta subunit VWA" evidence="12">
    <location>
        <begin position="515"/>
        <end position="923"/>
    </location>
</feature>
<dbReference type="GO" id="GO:0016477">
    <property type="term" value="P:cell migration"/>
    <property type="evidence" value="ECO:0007669"/>
    <property type="project" value="TreeGrafter"/>
</dbReference>
<keyword evidence="9" id="KW-0325">Glycoprotein</keyword>
<evidence type="ECO:0000256" key="11">
    <source>
        <dbReference type="SAM" id="Phobius"/>
    </source>
</evidence>
<comment type="subcellular location">
    <subcellularLocation>
        <location evidence="10">Cell membrane</location>
        <topology evidence="10">Single-pass type I membrane protein</topology>
    </subcellularLocation>
    <subcellularLocation>
        <location evidence="1">Membrane</location>
        <topology evidence="1">Single-pass type I membrane protein</topology>
    </subcellularLocation>
</comment>
<feature type="transmembrane region" description="Helical" evidence="11">
    <location>
        <begin position="245"/>
        <end position="266"/>
    </location>
</feature>
<evidence type="ECO:0000313" key="13">
    <source>
        <dbReference type="EMBL" id="KAF7282674.1"/>
    </source>
</evidence>
<evidence type="ECO:0000256" key="6">
    <source>
        <dbReference type="ARBA" id="ARBA00023037"/>
    </source>
</evidence>
<reference evidence="13" key="1">
    <citation type="submission" date="2020-08" db="EMBL/GenBank/DDBJ databases">
        <title>Genome sequencing and assembly of the red palm weevil Rhynchophorus ferrugineus.</title>
        <authorList>
            <person name="Dias G.B."/>
            <person name="Bergman C.M."/>
            <person name="Manee M."/>
        </authorList>
    </citation>
    <scope>NUCLEOTIDE SEQUENCE</scope>
    <source>
        <strain evidence="13">AA-2017</strain>
        <tissue evidence="13">Whole larva</tissue>
    </source>
</reference>
<comment type="caution">
    <text evidence="13">The sequence shown here is derived from an EMBL/GenBank/DDBJ whole genome shotgun (WGS) entry which is preliminary data.</text>
</comment>
<evidence type="ECO:0000256" key="5">
    <source>
        <dbReference type="ARBA" id="ARBA00022737"/>
    </source>
</evidence>
<accession>A0A834MLG5</accession>
<name>A0A834MLG5_RHYFE</name>
<dbReference type="GO" id="GO:0007160">
    <property type="term" value="P:cell-matrix adhesion"/>
    <property type="evidence" value="ECO:0007669"/>
    <property type="project" value="TreeGrafter"/>
</dbReference>
<dbReference type="PRINTS" id="PR01186">
    <property type="entry name" value="INTEGRINB"/>
</dbReference>
<keyword evidence="5" id="KW-0677">Repeat</keyword>
<evidence type="ECO:0000256" key="10">
    <source>
        <dbReference type="RuleBase" id="RU000633"/>
    </source>
</evidence>
<dbReference type="GO" id="GO:0008305">
    <property type="term" value="C:integrin complex"/>
    <property type="evidence" value="ECO:0007669"/>
    <property type="project" value="TreeGrafter"/>
</dbReference>
<evidence type="ECO:0000256" key="8">
    <source>
        <dbReference type="ARBA" id="ARBA00023157"/>
    </source>
</evidence>
<dbReference type="InterPro" id="IPR057243">
    <property type="entry name" value="Integrin_I-EGF_CS"/>
</dbReference>
<dbReference type="PANTHER" id="PTHR10082">
    <property type="entry name" value="INTEGRIN BETA SUBUNIT"/>
    <property type="match status" value="1"/>
</dbReference>